<keyword evidence="2" id="KW-0325">Glycoprotein</keyword>
<dbReference type="InterPro" id="IPR011050">
    <property type="entry name" value="Pectin_lyase_fold/virulence"/>
</dbReference>
<evidence type="ECO:0000313" key="4">
    <source>
        <dbReference type="EMBL" id="MFC4027688.1"/>
    </source>
</evidence>
<feature type="chain" id="PRO_5045259052" evidence="3">
    <location>
        <begin position="28"/>
        <end position="822"/>
    </location>
</feature>
<dbReference type="PANTHER" id="PTHR42970:SF1">
    <property type="entry name" value="PECTATE LYASE C-RELATED"/>
    <property type="match status" value="1"/>
</dbReference>
<comment type="caution">
    <text evidence="4">The sequence shown here is derived from an EMBL/GenBank/DDBJ whole genome shotgun (WGS) entry which is preliminary data.</text>
</comment>
<sequence>MNVKKYIRLTFKLTFIVLVTLNLACKAQQNTERDEAFKTLKVDLDFDGRRLKEVNDPLYESWIVGEGKRLSRSFGKTTIILEGNFRSSWYKAGIQAPNYAQLVSDGLISSGSLTMTISGLENGTHSLLTFHNTFDSPESRSFAPVNIVVNDKKVRTVEPSNRTDATVNSAMAYLKFEVEKNKPTIIRFEADDFEAIDKTIVLNGFELDGQNMMNQSRSPQPENADEHVVVENNLILEWDSPEGIENHKIFFGIDKNLVLNATEESEEFKGSFKEKSYEVSNLYSMQTYYWRVDEVDENGDVTRGEVWSFKPAQLAFPGAEGYGRFAIGGRGGKVVEVSNLKDKGEGSLRYAVEEMKGPRTIVFNVSGNIELKSRLVVSDPYVTIAGQTAPGNGITLSRAPIGLTGNDGITRFLRVRIGAGRTYDGMGLTGANHSIIDHSSISWTIDESFSSRGAHNITLQRTLIAEALNVAGHGKYEEGKMHGYAATIGGDIGSFHHNLLAHNYGRNWSLGGGLDGDGYYAGRLDIRNNVVYNWGHRTTDGGAHEVNFVNNYYKPGEATDLFYALTMDHEGVGLGSQKAFFKGNIMPGHFDLKNQEEGRRSIISNNEIVNYETFVEEPFFPSFVETQPAKLAYKLVVSDVGSNLPLDNHDKRIIKETIEGTYKYKGSKSGIAGMIDTEKDAEGWEDYPEEHRGDDWDTDHDGLPNWWEKAKGLNINSNQGDFSDANNDENGDGYTELENYLNWLAEPHYILQANEKLEIPIKNLFQGFINSPEYSISGNCATLENNDTLSFESGENGFKEIVVSVKDDHGDTMNRTINIYIQ</sequence>
<evidence type="ECO:0000256" key="1">
    <source>
        <dbReference type="ARBA" id="ARBA00022723"/>
    </source>
</evidence>
<dbReference type="GO" id="GO:0016829">
    <property type="term" value="F:lyase activity"/>
    <property type="evidence" value="ECO:0007669"/>
    <property type="project" value="UniProtKB-KW"/>
</dbReference>
<evidence type="ECO:0000313" key="5">
    <source>
        <dbReference type="Proteomes" id="UP001595793"/>
    </source>
</evidence>
<dbReference type="EMBL" id="JBHSAS010000006">
    <property type="protein sequence ID" value="MFC4027688.1"/>
    <property type="molecule type" value="Genomic_DNA"/>
</dbReference>
<dbReference type="SUPFAM" id="SSF51126">
    <property type="entry name" value="Pectin lyase-like"/>
    <property type="match status" value="1"/>
</dbReference>
<dbReference type="InterPro" id="IPR052063">
    <property type="entry name" value="Polysaccharide_Lyase_1"/>
</dbReference>
<keyword evidence="4" id="KW-0456">Lyase</keyword>
<dbReference type="Gene3D" id="2.160.20.10">
    <property type="entry name" value="Single-stranded right-handed beta-helix, Pectin lyase-like"/>
    <property type="match status" value="1"/>
</dbReference>
<dbReference type="Proteomes" id="UP001595793">
    <property type="component" value="Unassembled WGS sequence"/>
</dbReference>
<keyword evidence="1" id="KW-0479">Metal-binding</keyword>
<keyword evidence="5" id="KW-1185">Reference proteome</keyword>
<evidence type="ECO:0000256" key="2">
    <source>
        <dbReference type="ARBA" id="ARBA00023180"/>
    </source>
</evidence>
<gene>
    <name evidence="4" type="ORF">ACFOS1_09765</name>
</gene>
<dbReference type="PANTHER" id="PTHR42970">
    <property type="entry name" value="PECTATE LYASE C-RELATED"/>
    <property type="match status" value="1"/>
</dbReference>
<name>A0ABV8H9Q5_9FLAO</name>
<proteinExistence type="predicted"/>
<keyword evidence="3" id="KW-0732">Signal</keyword>
<feature type="signal peptide" evidence="3">
    <location>
        <begin position="1"/>
        <end position="27"/>
    </location>
</feature>
<evidence type="ECO:0000256" key="3">
    <source>
        <dbReference type="SAM" id="SignalP"/>
    </source>
</evidence>
<accession>A0ABV8H9Q5</accession>
<dbReference type="InterPro" id="IPR012334">
    <property type="entry name" value="Pectin_lyas_fold"/>
</dbReference>
<dbReference type="RefSeq" id="WP_290233556.1">
    <property type="nucleotide sequence ID" value="NZ_JAUFPZ010000002.1"/>
</dbReference>
<organism evidence="4 5">
    <name type="scientific">Zunongwangia endophytica</name>
    <dbReference type="NCBI Taxonomy" id="1808945"/>
    <lineage>
        <taxon>Bacteria</taxon>
        <taxon>Pseudomonadati</taxon>
        <taxon>Bacteroidota</taxon>
        <taxon>Flavobacteriia</taxon>
        <taxon>Flavobacteriales</taxon>
        <taxon>Flavobacteriaceae</taxon>
        <taxon>Zunongwangia</taxon>
    </lineage>
</organism>
<reference evidence="5" key="1">
    <citation type="journal article" date="2019" name="Int. J. Syst. Evol. Microbiol.">
        <title>The Global Catalogue of Microorganisms (GCM) 10K type strain sequencing project: providing services to taxonomists for standard genome sequencing and annotation.</title>
        <authorList>
            <consortium name="The Broad Institute Genomics Platform"/>
            <consortium name="The Broad Institute Genome Sequencing Center for Infectious Disease"/>
            <person name="Wu L."/>
            <person name="Ma J."/>
        </authorList>
    </citation>
    <scope>NUCLEOTIDE SEQUENCE [LARGE SCALE GENOMIC DNA]</scope>
    <source>
        <strain evidence="5">CECT 9128</strain>
    </source>
</reference>
<protein>
    <submittedName>
        <fullName evidence="4">Polysaccharide lyase family 1 protein</fullName>
    </submittedName>
</protein>